<gene>
    <name evidence="2" type="ORF">A3F84_22835</name>
</gene>
<proteinExistence type="predicted"/>
<reference evidence="2 3" key="1">
    <citation type="journal article" date="2016" name="Nat. Commun.">
        <title>Thousands of microbial genomes shed light on interconnected biogeochemical processes in an aquifer system.</title>
        <authorList>
            <person name="Anantharaman K."/>
            <person name="Brown C.T."/>
            <person name="Hug L.A."/>
            <person name="Sharon I."/>
            <person name="Castelle C.J."/>
            <person name="Probst A.J."/>
            <person name="Thomas B.C."/>
            <person name="Singh A."/>
            <person name="Wilkins M.J."/>
            <person name="Karaoz U."/>
            <person name="Brodie E.L."/>
            <person name="Williams K.H."/>
            <person name="Hubbard S.S."/>
            <person name="Banfield J.F."/>
        </authorList>
    </citation>
    <scope>NUCLEOTIDE SEQUENCE [LARGE SCALE GENOMIC DNA]</scope>
    <source>
        <strain evidence="3">RIFCSPLOWO2_12_FULL_64_10</strain>
    </source>
</reference>
<comment type="caution">
    <text evidence="2">The sequence shown here is derived from an EMBL/GenBank/DDBJ whole genome shotgun (WGS) entry which is preliminary data.</text>
</comment>
<dbReference type="Pfam" id="PF04734">
    <property type="entry name" value="Ceramidase_alk"/>
    <property type="match status" value="1"/>
</dbReference>
<sequence>MPFHVGVARGNITPPVGHKMSGYGNRTHGSDGVHDELRTKVLYVDDGTTRAVIAANDLLYLNGAGVAEVRRRVSEAAEVPAENVFVCCSHTHGGPDTRYGESGEDPMQAAYLETLFYKIAGAAAEAKRNALPARMGRSRVAVQCGINRRERTPDRGVILGRNPDGPVARSADVLRFDDAGTGRPLALLFSHAVHGTTLGGDNYLTTAELSGWAERFAEAAFPGCVAMFCNGCAGDINPDPRGSFEHVDLLGTRLGAAVVGGATQVRETTEEVKVVCRRETVLLPIEEIPPVEVCRKEVAEAEAALKALEGQPPGRRWQPERRARLARQMLAAVESGQVEPGLPFEVQAVALNDTAIVGFPGEIFVEIGTEIERRSPFLRTLTVAYANGALGYFPTAKEVPFGGYEIGVVRARHQGRVIRPEADEAIIAGAVEVLRKAHEKVARG</sequence>
<organism evidence="2 3">
    <name type="scientific">Handelsmanbacteria sp. (strain RIFCSPLOWO2_12_FULL_64_10)</name>
    <dbReference type="NCBI Taxonomy" id="1817868"/>
    <lineage>
        <taxon>Bacteria</taxon>
        <taxon>Candidatus Handelsmaniibacteriota</taxon>
    </lineage>
</organism>
<feature type="domain" description="Neutral/alkaline non-lysosomal ceramidase N-terminal" evidence="1">
    <location>
        <begin position="3"/>
        <end position="244"/>
    </location>
</feature>
<protein>
    <recommendedName>
        <fullName evidence="1">Neutral/alkaline non-lysosomal ceramidase N-terminal domain-containing protein</fullName>
    </recommendedName>
</protein>
<evidence type="ECO:0000313" key="2">
    <source>
        <dbReference type="EMBL" id="OGG49739.1"/>
    </source>
</evidence>
<dbReference type="AlphaFoldDB" id="A0A1F6CKH9"/>
<name>A0A1F6CKH9_HANXR</name>
<dbReference type="Proteomes" id="UP000178606">
    <property type="component" value="Unassembled WGS sequence"/>
</dbReference>
<evidence type="ECO:0000313" key="3">
    <source>
        <dbReference type="Proteomes" id="UP000178606"/>
    </source>
</evidence>
<dbReference type="EMBL" id="MFKF01000226">
    <property type="protein sequence ID" value="OGG49739.1"/>
    <property type="molecule type" value="Genomic_DNA"/>
</dbReference>
<dbReference type="InterPro" id="IPR031329">
    <property type="entry name" value="NEUT/ALK_ceramidase_N"/>
</dbReference>
<accession>A0A1F6CKH9</accession>
<evidence type="ECO:0000259" key="1">
    <source>
        <dbReference type="Pfam" id="PF04734"/>
    </source>
</evidence>